<reference evidence="1" key="1">
    <citation type="journal article" date="2014" name="Front. Microbiol.">
        <title>High frequency of phylogenetically diverse reductive dehalogenase-homologous genes in deep subseafloor sedimentary metagenomes.</title>
        <authorList>
            <person name="Kawai M."/>
            <person name="Futagami T."/>
            <person name="Toyoda A."/>
            <person name="Takaki Y."/>
            <person name="Nishi S."/>
            <person name="Hori S."/>
            <person name="Arai W."/>
            <person name="Tsubouchi T."/>
            <person name="Morono Y."/>
            <person name="Uchiyama I."/>
            <person name="Ito T."/>
            <person name="Fujiyama A."/>
            <person name="Inagaki F."/>
            <person name="Takami H."/>
        </authorList>
    </citation>
    <scope>NUCLEOTIDE SEQUENCE</scope>
    <source>
        <strain evidence="1">Expedition CK06-06</strain>
    </source>
</reference>
<accession>X1IB93</accession>
<evidence type="ECO:0000313" key="1">
    <source>
        <dbReference type="EMBL" id="GAH66530.1"/>
    </source>
</evidence>
<gene>
    <name evidence="1" type="ORF">S03H2_54416</name>
</gene>
<comment type="caution">
    <text evidence="1">The sequence shown here is derived from an EMBL/GenBank/DDBJ whole genome shotgun (WGS) entry which is preliminary data.</text>
</comment>
<feature type="non-terminal residue" evidence="1">
    <location>
        <position position="191"/>
    </location>
</feature>
<protein>
    <submittedName>
        <fullName evidence="1">Uncharacterized protein</fullName>
    </submittedName>
</protein>
<name>X1IB93_9ZZZZ</name>
<organism evidence="1">
    <name type="scientific">marine sediment metagenome</name>
    <dbReference type="NCBI Taxonomy" id="412755"/>
    <lineage>
        <taxon>unclassified sequences</taxon>
        <taxon>metagenomes</taxon>
        <taxon>ecological metagenomes</taxon>
    </lineage>
</organism>
<proteinExistence type="predicted"/>
<dbReference type="EMBL" id="BARU01034694">
    <property type="protein sequence ID" value="GAH66530.1"/>
    <property type="molecule type" value="Genomic_DNA"/>
</dbReference>
<sequence length="191" mass="21741">MLFLIKDARKRTLGFTMDEFIDAGPDVESNIHVAGLLYTRSFLVQEQVTSFKSNNSFDEFTWNRRTTAASIDTQLSLDKTGVMTIRKPGTTPKENRCRPGPAAIPNILLEQLLAQILDSNTKNVIVDIIEADGTITPTYIYRTELEDNAVNKEMSYLLKLMPIDGRGYFRWVYLNDQKQISKVVLQEEDIS</sequence>
<dbReference type="AlphaFoldDB" id="X1IB93"/>